<protein>
    <submittedName>
        <fullName evidence="4">Potassium/sodium hyperpolarization-activated cyclic nucleotide-gated channel 4</fullName>
    </submittedName>
</protein>
<dbReference type="PROSITE" id="PS50042">
    <property type="entry name" value="CNMP_BINDING_3"/>
    <property type="match status" value="1"/>
</dbReference>
<dbReference type="GO" id="GO:0003254">
    <property type="term" value="P:regulation of membrane depolarization"/>
    <property type="evidence" value="ECO:0007669"/>
    <property type="project" value="TreeGrafter"/>
</dbReference>
<sequence>MLNSKHDAICTLLRTATLMELPPTASAWRRAARRLRRLALPCEWHHAGAANLRSRRNLLLERRRQLATGHWLIWHPYSPLKYYWDCFVAALMFLQFIYMPFQVFVVCESSPNPRDPFILVGDAVALVDIATTFVTGYTDEDSKRVELRARRIASRYLRGALWPELVAALPLQLYRMFDKCKLPTHTAMFVFKLPRLASMERKWKNIHEQFELSYITSVLLLVVFRMILFFHWMTYVHYQVPAICSHFYAMDRSWLQRFRGVQLPHNTVFKKYTANLYLACGLCIGAGYYTPIGVYVIPELLLTAFIGLMGLIFLLYCFTTLLRLMMYKQYESFLYHGKLRELEEYMELKRLPALLQKKVLLFLKYEFNGGYFNEPLILSTINEQMKQDINMHRCRKLVANVPVFGDMPVALLNTIVFSLTRVLYMPGETVVRSGEPLTRMYLICSGTVAVMNWAGKEVSMSVSIHPYGESNIGTEEAVLCSDRAPEGRRVLRRGGAGRASRRARHHHHRAGDHRDIHVRVIITCITPPHAARAVHVTRPTCCRLRSDQFQSCVAPYPHLRRRLAALRPRTQHPPPPTPPPSPPQQ</sequence>
<dbReference type="Gene3D" id="1.10.287.630">
    <property type="entry name" value="Helix hairpin bin"/>
    <property type="match status" value="1"/>
</dbReference>
<keyword evidence="5" id="KW-1185">Reference proteome</keyword>
<dbReference type="InterPro" id="IPR000595">
    <property type="entry name" value="cNMP-bd_dom"/>
</dbReference>
<dbReference type="AlphaFoldDB" id="A0A194PR35"/>
<feature type="region of interest" description="Disordered" evidence="1">
    <location>
        <begin position="492"/>
        <end position="512"/>
    </location>
</feature>
<organism evidence="4 5">
    <name type="scientific">Papilio xuthus</name>
    <name type="common">Asian swallowtail butterfly</name>
    <dbReference type="NCBI Taxonomy" id="66420"/>
    <lineage>
        <taxon>Eukaryota</taxon>
        <taxon>Metazoa</taxon>
        <taxon>Ecdysozoa</taxon>
        <taxon>Arthropoda</taxon>
        <taxon>Hexapoda</taxon>
        <taxon>Insecta</taxon>
        <taxon>Pterygota</taxon>
        <taxon>Neoptera</taxon>
        <taxon>Endopterygota</taxon>
        <taxon>Lepidoptera</taxon>
        <taxon>Glossata</taxon>
        <taxon>Ditrysia</taxon>
        <taxon>Papilionoidea</taxon>
        <taxon>Papilionidae</taxon>
        <taxon>Papilioninae</taxon>
        <taxon>Papilio</taxon>
    </lineage>
</organism>
<gene>
    <name evidence="4" type="ORF">RR46_12213</name>
</gene>
<dbReference type="STRING" id="66420.A0A194PR35"/>
<dbReference type="InterPro" id="IPR051413">
    <property type="entry name" value="K/Na_HCN_channel"/>
</dbReference>
<dbReference type="GO" id="GO:0005249">
    <property type="term" value="F:voltage-gated potassium channel activity"/>
    <property type="evidence" value="ECO:0007669"/>
    <property type="project" value="TreeGrafter"/>
</dbReference>
<evidence type="ECO:0000256" key="1">
    <source>
        <dbReference type="SAM" id="MobiDB-lite"/>
    </source>
</evidence>
<keyword evidence="2" id="KW-0472">Membrane</keyword>
<dbReference type="PANTHER" id="PTHR45689:SF14">
    <property type="entry name" value="CYCLIC NUCLEOTIDE-GATED CATION CHANNEL SUBUNIT A-LIKE PROTEIN"/>
    <property type="match status" value="1"/>
</dbReference>
<feature type="transmembrane region" description="Helical" evidence="2">
    <location>
        <begin position="212"/>
        <end position="232"/>
    </location>
</feature>
<dbReference type="SUPFAM" id="SSF81324">
    <property type="entry name" value="Voltage-gated potassium channels"/>
    <property type="match status" value="1"/>
</dbReference>
<feature type="transmembrane region" description="Helical" evidence="2">
    <location>
        <begin position="303"/>
        <end position="324"/>
    </location>
</feature>
<dbReference type="InterPro" id="IPR014710">
    <property type="entry name" value="RmlC-like_jellyroll"/>
</dbReference>
<feature type="transmembrane region" description="Helical" evidence="2">
    <location>
        <begin position="397"/>
        <end position="417"/>
    </location>
</feature>
<feature type="domain" description="Cyclic nucleotide-binding" evidence="3">
    <location>
        <begin position="403"/>
        <end position="483"/>
    </location>
</feature>
<keyword evidence="2" id="KW-0812">Transmembrane</keyword>
<dbReference type="CDD" id="cd00038">
    <property type="entry name" value="CAP_ED"/>
    <property type="match status" value="1"/>
</dbReference>
<dbReference type="Gene3D" id="1.10.287.70">
    <property type="match status" value="1"/>
</dbReference>
<dbReference type="Proteomes" id="UP000053268">
    <property type="component" value="Unassembled WGS sequence"/>
</dbReference>
<dbReference type="InterPro" id="IPR018490">
    <property type="entry name" value="cNMP-bd_dom_sf"/>
</dbReference>
<accession>A0A194PR35</accession>
<proteinExistence type="predicted"/>
<name>A0A194PR35_PAPXU</name>
<feature type="transmembrane region" description="Helical" evidence="2">
    <location>
        <begin position="117"/>
        <end position="136"/>
    </location>
</feature>
<evidence type="ECO:0000313" key="4">
    <source>
        <dbReference type="EMBL" id="KPI95209.1"/>
    </source>
</evidence>
<reference evidence="4 5" key="1">
    <citation type="journal article" date="2015" name="Nat. Commun.">
        <title>Outbred genome sequencing and CRISPR/Cas9 gene editing in butterflies.</title>
        <authorList>
            <person name="Li X."/>
            <person name="Fan D."/>
            <person name="Zhang W."/>
            <person name="Liu G."/>
            <person name="Zhang L."/>
            <person name="Zhao L."/>
            <person name="Fang X."/>
            <person name="Chen L."/>
            <person name="Dong Y."/>
            <person name="Chen Y."/>
            <person name="Ding Y."/>
            <person name="Zhao R."/>
            <person name="Feng M."/>
            <person name="Zhu Y."/>
            <person name="Feng Y."/>
            <person name="Jiang X."/>
            <person name="Zhu D."/>
            <person name="Xiang H."/>
            <person name="Feng X."/>
            <person name="Li S."/>
            <person name="Wang J."/>
            <person name="Zhang G."/>
            <person name="Kronforst M.R."/>
            <person name="Wang W."/>
        </authorList>
    </citation>
    <scope>NUCLEOTIDE SEQUENCE [LARGE SCALE GENOMIC DNA]</scope>
    <source>
        <strain evidence="4">Ya'a_city_454_Px</strain>
        <tissue evidence="4">Whole body</tissue>
    </source>
</reference>
<feature type="compositionally biased region" description="Basic residues" evidence="1">
    <location>
        <begin position="499"/>
        <end position="511"/>
    </location>
</feature>
<evidence type="ECO:0000259" key="3">
    <source>
        <dbReference type="PROSITE" id="PS50042"/>
    </source>
</evidence>
<feature type="transmembrane region" description="Helical" evidence="2">
    <location>
        <begin position="82"/>
        <end position="105"/>
    </location>
</feature>
<feature type="transmembrane region" description="Helical" evidence="2">
    <location>
        <begin position="156"/>
        <end position="174"/>
    </location>
</feature>
<dbReference type="GO" id="GO:0035725">
    <property type="term" value="P:sodium ion transmembrane transport"/>
    <property type="evidence" value="ECO:0007669"/>
    <property type="project" value="TreeGrafter"/>
</dbReference>
<dbReference type="Gene3D" id="2.60.120.10">
    <property type="entry name" value="Jelly Rolls"/>
    <property type="match status" value="1"/>
</dbReference>
<dbReference type="PANTHER" id="PTHR45689">
    <property type="entry name" value="I[[H]] CHANNEL, ISOFORM E"/>
    <property type="match status" value="1"/>
</dbReference>
<dbReference type="GO" id="GO:0098855">
    <property type="term" value="C:HCN channel complex"/>
    <property type="evidence" value="ECO:0007669"/>
    <property type="project" value="TreeGrafter"/>
</dbReference>
<dbReference type="EMBL" id="KQ459597">
    <property type="protein sequence ID" value="KPI95209.1"/>
    <property type="molecule type" value="Genomic_DNA"/>
</dbReference>
<evidence type="ECO:0000313" key="5">
    <source>
        <dbReference type="Proteomes" id="UP000053268"/>
    </source>
</evidence>
<feature type="transmembrane region" description="Helical" evidence="2">
    <location>
        <begin position="276"/>
        <end position="297"/>
    </location>
</feature>
<evidence type="ECO:0000256" key="2">
    <source>
        <dbReference type="SAM" id="Phobius"/>
    </source>
</evidence>
<dbReference type="SUPFAM" id="SSF51206">
    <property type="entry name" value="cAMP-binding domain-like"/>
    <property type="match status" value="1"/>
</dbReference>
<keyword evidence="2" id="KW-1133">Transmembrane helix</keyword>